<accession>A0A5N6TPK1</accession>
<dbReference type="Proteomes" id="UP000325780">
    <property type="component" value="Unassembled WGS sequence"/>
</dbReference>
<proteinExistence type="predicted"/>
<evidence type="ECO:0000313" key="2">
    <source>
        <dbReference type="Proteomes" id="UP000325780"/>
    </source>
</evidence>
<organism evidence="1 2">
    <name type="scientific">Aspergillus avenaceus</name>
    <dbReference type="NCBI Taxonomy" id="36643"/>
    <lineage>
        <taxon>Eukaryota</taxon>
        <taxon>Fungi</taxon>
        <taxon>Dikarya</taxon>
        <taxon>Ascomycota</taxon>
        <taxon>Pezizomycotina</taxon>
        <taxon>Eurotiomycetes</taxon>
        <taxon>Eurotiomycetidae</taxon>
        <taxon>Eurotiales</taxon>
        <taxon>Aspergillaceae</taxon>
        <taxon>Aspergillus</taxon>
        <taxon>Aspergillus subgen. Circumdati</taxon>
    </lineage>
</organism>
<gene>
    <name evidence="1" type="ORF">BDV25DRAFT_19845</name>
</gene>
<name>A0A5N6TPK1_ASPAV</name>
<sequence>MTTLHNHNQAECHKLTSTIEVFLWLSAIFNFPPCFPHILLPKYRATFPWTAKAERLLVVDIFDQGCIEP</sequence>
<reference evidence="1 2" key="1">
    <citation type="submission" date="2019-04" db="EMBL/GenBank/DDBJ databases">
        <title>Friends and foes A comparative genomics study of 23 Aspergillus species from section Flavi.</title>
        <authorList>
            <consortium name="DOE Joint Genome Institute"/>
            <person name="Kjaerbolling I."/>
            <person name="Vesth T."/>
            <person name="Frisvad J.C."/>
            <person name="Nybo J.L."/>
            <person name="Theobald S."/>
            <person name="Kildgaard S."/>
            <person name="Isbrandt T."/>
            <person name="Kuo A."/>
            <person name="Sato A."/>
            <person name="Lyhne E.K."/>
            <person name="Kogle M.E."/>
            <person name="Wiebenga A."/>
            <person name="Kun R.S."/>
            <person name="Lubbers R.J."/>
            <person name="Makela M.R."/>
            <person name="Barry K."/>
            <person name="Chovatia M."/>
            <person name="Clum A."/>
            <person name="Daum C."/>
            <person name="Haridas S."/>
            <person name="He G."/>
            <person name="LaButti K."/>
            <person name="Lipzen A."/>
            <person name="Mondo S."/>
            <person name="Riley R."/>
            <person name="Salamov A."/>
            <person name="Simmons B.A."/>
            <person name="Magnuson J.K."/>
            <person name="Henrissat B."/>
            <person name="Mortensen U.H."/>
            <person name="Larsen T.O."/>
            <person name="Devries R.P."/>
            <person name="Grigoriev I.V."/>
            <person name="Machida M."/>
            <person name="Baker S.E."/>
            <person name="Andersen M.R."/>
        </authorList>
    </citation>
    <scope>NUCLEOTIDE SEQUENCE [LARGE SCALE GENOMIC DNA]</scope>
    <source>
        <strain evidence="1 2">IBT 18842</strain>
    </source>
</reference>
<protein>
    <submittedName>
        <fullName evidence="1">Uncharacterized protein</fullName>
    </submittedName>
</protein>
<keyword evidence="2" id="KW-1185">Reference proteome</keyword>
<dbReference type="AlphaFoldDB" id="A0A5N6TPK1"/>
<evidence type="ECO:0000313" key="1">
    <source>
        <dbReference type="EMBL" id="KAE8148288.1"/>
    </source>
</evidence>
<dbReference type="EMBL" id="ML742166">
    <property type="protein sequence ID" value="KAE8148288.1"/>
    <property type="molecule type" value="Genomic_DNA"/>
</dbReference>